<comment type="caution">
    <text evidence="2">The sequence shown here is derived from an EMBL/GenBank/DDBJ whole genome shotgun (WGS) entry which is preliminary data.</text>
</comment>
<gene>
    <name evidence="2" type="ORF">FHR38_002963</name>
</gene>
<accession>A0A7W7SQR6</accession>
<dbReference type="AlphaFoldDB" id="A0A7W7SQR6"/>
<feature type="region of interest" description="Disordered" evidence="1">
    <location>
        <begin position="82"/>
        <end position="112"/>
    </location>
</feature>
<feature type="compositionally biased region" description="Low complexity" evidence="1">
    <location>
        <begin position="90"/>
        <end position="105"/>
    </location>
</feature>
<dbReference type="Proteomes" id="UP000578819">
    <property type="component" value="Unassembled WGS sequence"/>
</dbReference>
<protein>
    <submittedName>
        <fullName evidence="2">Uncharacterized protein</fullName>
    </submittedName>
</protein>
<reference evidence="2 3" key="1">
    <citation type="submission" date="2020-08" db="EMBL/GenBank/DDBJ databases">
        <title>Sequencing the genomes of 1000 actinobacteria strains.</title>
        <authorList>
            <person name="Klenk H.-P."/>
        </authorList>
    </citation>
    <scope>NUCLEOTIDE SEQUENCE [LARGE SCALE GENOMIC DNA]</scope>
    <source>
        <strain evidence="2 3">DSM 45886</strain>
    </source>
</reference>
<dbReference type="EMBL" id="JACHJW010000001">
    <property type="protein sequence ID" value="MBB4959230.1"/>
    <property type="molecule type" value="Genomic_DNA"/>
</dbReference>
<organism evidence="2 3">
    <name type="scientific">Micromonospora polyrhachis</name>
    <dbReference type="NCBI Taxonomy" id="1282883"/>
    <lineage>
        <taxon>Bacteria</taxon>
        <taxon>Bacillati</taxon>
        <taxon>Actinomycetota</taxon>
        <taxon>Actinomycetes</taxon>
        <taxon>Micromonosporales</taxon>
        <taxon>Micromonosporaceae</taxon>
        <taxon>Micromonospora</taxon>
    </lineage>
</organism>
<keyword evidence="3" id="KW-1185">Reference proteome</keyword>
<evidence type="ECO:0000313" key="2">
    <source>
        <dbReference type="EMBL" id="MBB4959230.1"/>
    </source>
</evidence>
<proteinExistence type="predicted"/>
<name>A0A7W7SQR6_9ACTN</name>
<dbReference type="RefSeq" id="WP_184535192.1">
    <property type="nucleotide sequence ID" value="NZ_JACHJW010000001.1"/>
</dbReference>
<sequence length="163" mass="17487">MTTDPDLVAAMAGMVAAAGRLATVADPVGPLDEVLALDEVWFHVLYPIGSPETGPQVAYLLLERNVANLAAARREFRTLVQAVPASQPGPTSSSEETTTPATTPHAADRPAFPRRVAAIPTEPGALPEDRTFGDHTRWLNQAAGPFVSDERTLRRLLEALRQL</sequence>
<evidence type="ECO:0000256" key="1">
    <source>
        <dbReference type="SAM" id="MobiDB-lite"/>
    </source>
</evidence>
<evidence type="ECO:0000313" key="3">
    <source>
        <dbReference type="Proteomes" id="UP000578819"/>
    </source>
</evidence>